<feature type="region of interest" description="Disordered" evidence="1">
    <location>
        <begin position="1"/>
        <end position="67"/>
    </location>
</feature>
<protein>
    <submittedName>
        <fullName evidence="2">Uncharacterized protein</fullName>
    </submittedName>
</protein>
<reference evidence="2 3" key="1">
    <citation type="journal article" date="2021" name="Elife">
        <title>Chloroplast acquisition without the gene transfer in kleptoplastic sea slugs, Plakobranchus ocellatus.</title>
        <authorList>
            <person name="Maeda T."/>
            <person name="Takahashi S."/>
            <person name="Yoshida T."/>
            <person name="Shimamura S."/>
            <person name="Takaki Y."/>
            <person name="Nagai Y."/>
            <person name="Toyoda A."/>
            <person name="Suzuki Y."/>
            <person name="Arimoto A."/>
            <person name="Ishii H."/>
            <person name="Satoh N."/>
            <person name="Nishiyama T."/>
            <person name="Hasebe M."/>
            <person name="Maruyama T."/>
            <person name="Minagawa J."/>
            <person name="Obokata J."/>
            <person name="Shigenobu S."/>
        </authorList>
    </citation>
    <scope>NUCLEOTIDE SEQUENCE [LARGE SCALE GENOMIC DNA]</scope>
</reference>
<gene>
    <name evidence="2" type="ORF">PoB_002068900</name>
</gene>
<evidence type="ECO:0000256" key="1">
    <source>
        <dbReference type="SAM" id="MobiDB-lite"/>
    </source>
</evidence>
<organism evidence="2 3">
    <name type="scientific">Plakobranchus ocellatus</name>
    <dbReference type="NCBI Taxonomy" id="259542"/>
    <lineage>
        <taxon>Eukaryota</taxon>
        <taxon>Metazoa</taxon>
        <taxon>Spiralia</taxon>
        <taxon>Lophotrochozoa</taxon>
        <taxon>Mollusca</taxon>
        <taxon>Gastropoda</taxon>
        <taxon>Heterobranchia</taxon>
        <taxon>Euthyneura</taxon>
        <taxon>Panpulmonata</taxon>
        <taxon>Sacoglossa</taxon>
        <taxon>Placobranchoidea</taxon>
        <taxon>Plakobranchidae</taxon>
        <taxon>Plakobranchus</taxon>
    </lineage>
</organism>
<dbReference type="AlphaFoldDB" id="A0AAV3ZFS5"/>
<accession>A0AAV3ZFS5</accession>
<dbReference type="EMBL" id="BLXT01002413">
    <property type="protein sequence ID" value="GFN94183.1"/>
    <property type="molecule type" value="Genomic_DNA"/>
</dbReference>
<dbReference type="Proteomes" id="UP000735302">
    <property type="component" value="Unassembled WGS sequence"/>
</dbReference>
<evidence type="ECO:0000313" key="2">
    <source>
        <dbReference type="EMBL" id="GFN94183.1"/>
    </source>
</evidence>
<keyword evidence="3" id="KW-1185">Reference proteome</keyword>
<name>A0AAV3ZFS5_9GAST</name>
<comment type="caution">
    <text evidence="2">The sequence shown here is derived from an EMBL/GenBank/DDBJ whole genome shotgun (WGS) entry which is preliminary data.</text>
</comment>
<evidence type="ECO:0000313" key="3">
    <source>
        <dbReference type="Proteomes" id="UP000735302"/>
    </source>
</evidence>
<sequence length="104" mass="11196">MARANVTTPSSQDSDSDTIIAGSSGSEFDLDLSSDKDGPNKAQIASTPRSRMDSPISGRGIPATNQGVGDFQWQQLVEEEDLNPVEWKINYNPHIVGVMSSSEK</sequence>
<proteinExistence type="predicted"/>